<dbReference type="Proteomes" id="UP000006695">
    <property type="component" value="Chromosome"/>
</dbReference>
<dbReference type="KEGG" id="gur:Gura_2575"/>
<evidence type="ECO:0000313" key="2">
    <source>
        <dbReference type="Proteomes" id="UP000006695"/>
    </source>
</evidence>
<accession>A5G4N5</accession>
<evidence type="ECO:0000313" key="1">
    <source>
        <dbReference type="EMBL" id="ABQ26753.1"/>
    </source>
</evidence>
<proteinExistence type="predicted"/>
<dbReference type="RefSeq" id="WP_011939431.1">
    <property type="nucleotide sequence ID" value="NC_009483.1"/>
</dbReference>
<dbReference type="AlphaFoldDB" id="A5G4N5"/>
<sequence>MCRLQKPNRTLLRFIGYNRLLRHERKKLMTYSSTNNKFIGPKQKSQVIRVVRKMFVTEDNLHEIKGLISAEQHEKINPGDIISVILFYNNCNGTHGVVTIWHNKFMAAINMMENDLFGEWDEKNKVVITEEKEMAWTIHGEELSGRIAFDIYGFEGIFSCGRFFRSSTTHSYHPLKTPEWKKIN</sequence>
<reference evidence="1 2" key="1">
    <citation type="submission" date="2007-05" db="EMBL/GenBank/DDBJ databases">
        <title>Complete sequence of Geobacter uraniireducens Rf4.</title>
        <authorList>
            <consortium name="US DOE Joint Genome Institute"/>
            <person name="Copeland A."/>
            <person name="Lucas S."/>
            <person name="Lapidus A."/>
            <person name="Barry K."/>
            <person name="Detter J.C."/>
            <person name="Glavina del Rio T."/>
            <person name="Hammon N."/>
            <person name="Israni S."/>
            <person name="Dalin E."/>
            <person name="Tice H."/>
            <person name="Pitluck S."/>
            <person name="Chertkov O."/>
            <person name="Brettin T."/>
            <person name="Bruce D."/>
            <person name="Han C."/>
            <person name="Schmutz J."/>
            <person name="Larimer F."/>
            <person name="Land M."/>
            <person name="Hauser L."/>
            <person name="Kyrpides N."/>
            <person name="Mikhailova N."/>
            <person name="Shelobolina E."/>
            <person name="Aklujkar M."/>
            <person name="Lovley D."/>
            <person name="Richardson P."/>
        </authorList>
    </citation>
    <scope>NUCLEOTIDE SEQUENCE [LARGE SCALE GENOMIC DNA]</scope>
    <source>
        <strain evidence="1 2">Rf4</strain>
    </source>
</reference>
<dbReference type="STRING" id="351605.Gura_2575"/>
<organism evidence="1 2">
    <name type="scientific">Geotalea uraniireducens (strain Rf4)</name>
    <name type="common">Geobacter uraniireducens</name>
    <dbReference type="NCBI Taxonomy" id="351605"/>
    <lineage>
        <taxon>Bacteria</taxon>
        <taxon>Pseudomonadati</taxon>
        <taxon>Thermodesulfobacteriota</taxon>
        <taxon>Desulfuromonadia</taxon>
        <taxon>Geobacterales</taxon>
        <taxon>Geobacteraceae</taxon>
        <taxon>Geotalea</taxon>
    </lineage>
</organism>
<keyword evidence="2" id="KW-1185">Reference proteome</keyword>
<protein>
    <submittedName>
        <fullName evidence="1">Uncharacterized protein</fullName>
    </submittedName>
</protein>
<dbReference type="EMBL" id="CP000698">
    <property type="protein sequence ID" value="ABQ26753.1"/>
    <property type="molecule type" value="Genomic_DNA"/>
</dbReference>
<gene>
    <name evidence="1" type="ordered locus">Gura_2575</name>
</gene>
<dbReference type="HOGENOM" id="CLU_1466227_0_0_7"/>
<name>A5G4N5_GEOUR</name>